<accession>A0AC61R2R1</accession>
<dbReference type="Proteomes" id="UP000307720">
    <property type="component" value="Unassembled WGS sequence"/>
</dbReference>
<keyword evidence="1" id="KW-0808">Transferase</keyword>
<evidence type="ECO:0000313" key="2">
    <source>
        <dbReference type="Proteomes" id="UP000307720"/>
    </source>
</evidence>
<protein>
    <submittedName>
        <fullName evidence="1">4-alpha-glucanotransferase</fullName>
        <ecNumber evidence="1">2.4.1.25</ecNumber>
    </submittedName>
</protein>
<reference evidence="1" key="1">
    <citation type="submission" date="2019-04" db="EMBL/GenBank/DDBJ databases">
        <title>Microbes associate with the intestines of laboratory mice.</title>
        <authorList>
            <person name="Navarre W."/>
            <person name="Wong E."/>
            <person name="Huang K."/>
            <person name="Tropini C."/>
            <person name="Ng K."/>
            <person name="Yu B."/>
        </authorList>
    </citation>
    <scope>NUCLEOTIDE SEQUENCE</scope>
    <source>
        <strain evidence="1">NM72_1-8</strain>
    </source>
</reference>
<comment type="caution">
    <text evidence="1">The sequence shown here is derived from an EMBL/GenBank/DDBJ whole genome shotgun (WGS) entry which is preliminary data.</text>
</comment>
<dbReference type="EC" id="2.4.1.25" evidence="1"/>
<dbReference type="EMBL" id="SRZB01000006">
    <property type="protein sequence ID" value="TGX99643.1"/>
    <property type="molecule type" value="Genomic_DNA"/>
</dbReference>
<gene>
    <name evidence="1" type="primary">malQ</name>
    <name evidence="1" type="ORF">E5357_05025</name>
</gene>
<sequence length="504" mass="58171">MSTVENSIKRSRFSGILAHPTSFPSPYGIGDMGQGAYDFIDFLEKSGQSLWQVLPLGPTGFGDSPYQGFSAFAGQPLIISPENMKELNLLTDEDFCGMPVWDAQKTDYGAVLEFKTKLFHKAYERFVHTPDKLLLEEFEDFCLLQKFWLDDYALFMAGKDAHEGRCWLDWEDDLKNPDEKSRKKWETQLADDIKYYKFLQFLFFRQWNALKEYANRHGIEIVGDIPIFVSLDSVDVWAHKDLFQLDTKGHPSCVAGVPPDYFSATGQLWGNPLYDWKAHKKQDYAWWIARVKHQIGLTDYLRIDHFRGFEAYWAVPAGEETAVNGKWVKGPNEALFLAIQKELGDELPIFAEDLGVITPEVEWLRDMFHFPGMRILQFGFECLEDGSYLPHNFTTTNCICYTGTHDNDTTTGWYRTISEECRDKIRRYGNTDGGRISLDFIRFCLGSIAKYAIFPIQDLFEMGSETRMNTPGMPSDNWGFRYEAKELTPERASWLLQTTKLFGR</sequence>
<organism evidence="1 2">
    <name type="scientific">Hominisplanchenecus murintestinalis</name>
    <dbReference type="NCBI Taxonomy" id="2941517"/>
    <lineage>
        <taxon>Bacteria</taxon>
        <taxon>Bacillati</taxon>
        <taxon>Bacillota</taxon>
        <taxon>Clostridia</taxon>
        <taxon>Lachnospirales</taxon>
        <taxon>Lachnospiraceae</taxon>
        <taxon>Hominisplanchenecus</taxon>
    </lineage>
</organism>
<name>A0AC61R2R1_9FIRM</name>
<keyword evidence="2" id="KW-1185">Reference proteome</keyword>
<keyword evidence="1" id="KW-0328">Glycosyltransferase</keyword>
<evidence type="ECO:0000313" key="1">
    <source>
        <dbReference type="EMBL" id="TGX99643.1"/>
    </source>
</evidence>
<proteinExistence type="predicted"/>